<evidence type="ECO:0008006" key="4">
    <source>
        <dbReference type="Google" id="ProtNLM"/>
    </source>
</evidence>
<name>A0A9P5H6I9_9HYPO</name>
<sequence length="187" mass="20265">MLFKTLISTVVATTSVLAAPLESRTEKYFTPSVIWHYSVSNGAISAATSGEVYKDVANHGQDVTTLLTFRYPEQAEGLQCQFAFYVDDTVGLSGSKKLDLFTSYNPAPGPTTGWGPGNQRNVPLGRLSLEPNSFATWDATYDCFLTEKTPCKPHGTIEAFELVGVNDNDVVTWNPANGAGPRIVYSS</sequence>
<evidence type="ECO:0000313" key="2">
    <source>
        <dbReference type="EMBL" id="KAF7543418.1"/>
    </source>
</evidence>
<dbReference type="AlphaFoldDB" id="A0A9P5H6I9"/>
<organism evidence="2 3">
    <name type="scientific">Cylindrodendrum hubeiense</name>
    <dbReference type="NCBI Taxonomy" id="595255"/>
    <lineage>
        <taxon>Eukaryota</taxon>
        <taxon>Fungi</taxon>
        <taxon>Dikarya</taxon>
        <taxon>Ascomycota</taxon>
        <taxon>Pezizomycotina</taxon>
        <taxon>Sordariomycetes</taxon>
        <taxon>Hypocreomycetidae</taxon>
        <taxon>Hypocreales</taxon>
        <taxon>Nectriaceae</taxon>
        <taxon>Cylindrodendrum</taxon>
    </lineage>
</organism>
<reference evidence="2" key="1">
    <citation type="submission" date="2020-03" db="EMBL/GenBank/DDBJ databases">
        <title>Draft Genome Sequence of Cylindrodendrum hubeiense.</title>
        <authorList>
            <person name="Buettner E."/>
            <person name="Kellner H."/>
        </authorList>
    </citation>
    <scope>NUCLEOTIDE SEQUENCE</scope>
    <source>
        <strain evidence="2">IHI 201604</strain>
    </source>
</reference>
<evidence type="ECO:0000256" key="1">
    <source>
        <dbReference type="SAM" id="SignalP"/>
    </source>
</evidence>
<protein>
    <recommendedName>
        <fullName evidence="4">Ubiquitin 3 binding protein But2 C-terminal domain-containing protein</fullName>
    </recommendedName>
</protein>
<dbReference type="Proteomes" id="UP000722485">
    <property type="component" value="Unassembled WGS sequence"/>
</dbReference>
<keyword evidence="1" id="KW-0732">Signal</keyword>
<feature type="signal peptide" evidence="1">
    <location>
        <begin position="1"/>
        <end position="18"/>
    </location>
</feature>
<evidence type="ECO:0000313" key="3">
    <source>
        <dbReference type="Proteomes" id="UP000722485"/>
    </source>
</evidence>
<dbReference type="EMBL" id="JAANBB010000367">
    <property type="protein sequence ID" value="KAF7543418.1"/>
    <property type="molecule type" value="Genomic_DNA"/>
</dbReference>
<dbReference type="OrthoDB" id="5356630at2759"/>
<proteinExistence type="predicted"/>
<keyword evidence="3" id="KW-1185">Reference proteome</keyword>
<accession>A0A9P5H6I9</accession>
<comment type="caution">
    <text evidence="2">The sequence shown here is derived from an EMBL/GenBank/DDBJ whole genome shotgun (WGS) entry which is preliminary data.</text>
</comment>
<gene>
    <name evidence="2" type="ORF">G7Z17_g10752</name>
</gene>
<feature type="chain" id="PRO_5040195613" description="Ubiquitin 3 binding protein But2 C-terminal domain-containing protein" evidence="1">
    <location>
        <begin position="19"/>
        <end position="187"/>
    </location>
</feature>